<evidence type="ECO:0000256" key="3">
    <source>
        <dbReference type="ARBA" id="ARBA00022927"/>
    </source>
</evidence>
<dbReference type="GO" id="GO:0000814">
    <property type="term" value="C:ESCRT II complex"/>
    <property type="evidence" value="ECO:0007669"/>
    <property type="project" value="InterPro"/>
</dbReference>
<dbReference type="OrthoDB" id="245150at2759"/>
<protein>
    <submittedName>
        <fullName evidence="4">KLTH0E01958p</fullName>
    </submittedName>
</protein>
<dbReference type="HOGENOM" id="CLU_087657_1_1_1"/>
<gene>
    <name evidence="4" type="ordered locus">KLTH0E01958g</name>
</gene>
<dbReference type="RefSeq" id="XP_002553574.1">
    <property type="nucleotide sequence ID" value="XM_002553528.1"/>
</dbReference>
<dbReference type="FunCoup" id="C5DH76">
    <property type="interactions" value="859"/>
</dbReference>
<dbReference type="STRING" id="559295.C5DH76"/>
<evidence type="ECO:0000256" key="2">
    <source>
        <dbReference type="ARBA" id="ARBA00022448"/>
    </source>
</evidence>
<dbReference type="SUPFAM" id="SSF46785">
    <property type="entry name" value="Winged helix' DNA-binding domain"/>
    <property type="match status" value="2"/>
</dbReference>
<sequence length="180" mass="20913">MTEKLPPIYNFPPLYTCQPNVLIREQQLSTWCDLILDFAKTNNAWCMSQEGTVIKDSESSGQSIFRNESIQRSISVPFRDQIWNKMVQSEKAIKSNNGVFFILWRSVDYWSSQILQWFETTGKVNQVVTVYELLEGDETLGWEFHGMHPSLCEESLQKLRDRGRATLLKEQNKIMGVKVV</sequence>
<dbReference type="InParanoid" id="C5DH76"/>
<dbReference type="GO" id="GO:0042803">
    <property type="term" value="F:protein homodimerization activity"/>
    <property type="evidence" value="ECO:0007669"/>
    <property type="project" value="TreeGrafter"/>
</dbReference>
<dbReference type="Gene3D" id="1.10.10.570">
    <property type="entry name" value="Winged helix' DNA-binding domain. Chain C. Domain 1"/>
    <property type="match status" value="1"/>
</dbReference>
<dbReference type="InterPro" id="IPR008570">
    <property type="entry name" value="ESCRT-II_cplx_Vps25-sub"/>
</dbReference>
<dbReference type="AlphaFoldDB" id="C5DH76"/>
<dbReference type="eggNOG" id="KOG4068">
    <property type="taxonomic scope" value="Eukaryota"/>
</dbReference>
<reference evidence="4 5" key="1">
    <citation type="journal article" date="2009" name="Genome Res.">
        <title>Comparative genomics of protoploid Saccharomycetaceae.</title>
        <authorList>
            <consortium name="The Genolevures Consortium"/>
            <person name="Souciet J.-L."/>
            <person name="Dujon B."/>
            <person name="Gaillardin C."/>
            <person name="Johnston M."/>
            <person name="Baret P.V."/>
            <person name="Cliften P."/>
            <person name="Sherman D.J."/>
            <person name="Weissenbach J."/>
            <person name="Westhof E."/>
            <person name="Wincker P."/>
            <person name="Jubin C."/>
            <person name="Poulain J."/>
            <person name="Barbe V."/>
            <person name="Segurens B."/>
            <person name="Artiguenave F."/>
            <person name="Anthouard V."/>
            <person name="Vacherie B."/>
            <person name="Val M.-E."/>
            <person name="Fulton R.S."/>
            <person name="Minx P."/>
            <person name="Wilson R."/>
            <person name="Durrens P."/>
            <person name="Jean G."/>
            <person name="Marck C."/>
            <person name="Martin T."/>
            <person name="Nikolski M."/>
            <person name="Rolland T."/>
            <person name="Seret M.-L."/>
            <person name="Casaregola S."/>
            <person name="Despons L."/>
            <person name="Fairhead C."/>
            <person name="Fischer G."/>
            <person name="Lafontaine I."/>
            <person name="Leh V."/>
            <person name="Lemaire M."/>
            <person name="de Montigny J."/>
            <person name="Neuveglise C."/>
            <person name="Thierry A."/>
            <person name="Blanc-Lenfle I."/>
            <person name="Bleykasten C."/>
            <person name="Diffels J."/>
            <person name="Fritsch E."/>
            <person name="Frangeul L."/>
            <person name="Goeffon A."/>
            <person name="Jauniaux N."/>
            <person name="Kachouri-Lafond R."/>
            <person name="Payen C."/>
            <person name="Potier S."/>
            <person name="Pribylova L."/>
            <person name="Ozanne C."/>
            <person name="Richard G.-F."/>
            <person name="Sacerdot C."/>
            <person name="Straub M.-L."/>
            <person name="Talla E."/>
        </authorList>
    </citation>
    <scope>NUCLEOTIDE SEQUENCE [LARGE SCALE GENOMIC DNA]</scope>
    <source>
        <strain evidence="5">ATCC 56472 / CBS 6340 / NRRL Y-8284</strain>
    </source>
</reference>
<evidence type="ECO:0000256" key="1">
    <source>
        <dbReference type="ARBA" id="ARBA00009674"/>
    </source>
</evidence>
<name>C5DH76_LACTC</name>
<proteinExistence type="inferred from homology"/>
<comment type="similarity">
    <text evidence="1">Belongs to the VPS25 family.</text>
</comment>
<keyword evidence="3" id="KW-0653">Protein transport</keyword>
<keyword evidence="2" id="KW-0813">Transport</keyword>
<dbReference type="KEGG" id="lth:KLTH0E01958g"/>
<dbReference type="Gene3D" id="1.10.10.10">
    <property type="entry name" value="Winged helix-like DNA-binding domain superfamily/Winged helix DNA-binding domain"/>
    <property type="match status" value="1"/>
</dbReference>
<dbReference type="InterPro" id="IPR014041">
    <property type="entry name" value="ESCRT-II_cplx_Vps25-sub_N"/>
</dbReference>
<dbReference type="Pfam" id="PF05871">
    <property type="entry name" value="ESCRT-II"/>
    <property type="match status" value="1"/>
</dbReference>
<dbReference type="EMBL" id="CU928169">
    <property type="protein sequence ID" value="CAR23137.1"/>
    <property type="molecule type" value="Genomic_DNA"/>
</dbReference>
<dbReference type="InterPro" id="IPR036388">
    <property type="entry name" value="WH-like_DNA-bd_sf"/>
</dbReference>
<evidence type="ECO:0000313" key="4">
    <source>
        <dbReference type="EMBL" id="CAR23137.1"/>
    </source>
</evidence>
<dbReference type="Proteomes" id="UP000002036">
    <property type="component" value="Chromosome E"/>
</dbReference>
<dbReference type="InterPro" id="IPR036390">
    <property type="entry name" value="WH_DNA-bd_sf"/>
</dbReference>
<organism evidence="4 5">
    <name type="scientific">Lachancea thermotolerans (strain ATCC 56472 / CBS 6340 / NRRL Y-8284)</name>
    <name type="common">Yeast</name>
    <name type="synonym">Kluyveromyces thermotolerans</name>
    <dbReference type="NCBI Taxonomy" id="559295"/>
    <lineage>
        <taxon>Eukaryota</taxon>
        <taxon>Fungi</taxon>
        <taxon>Dikarya</taxon>
        <taxon>Ascomycota</taxon>
        <taxon>Saccharomycotina</taxon>
        <taxon>Saccharomycetes</taxon>
        <taxon>Saccharomycetales</taxon>
        <taxon>Saccharomycetaceae</taxon>
        <taxon>Lachancea</taxon>
    </lineage>
</organism>
<dbReference type="GO" id="GO:0043328">
    <property type="term" value="P:protein transport to vacuole involved in ubiquitin-dependent protein catabolic process via the multivesicular body sorting pathway"/>
    <property type="evidence" value="ECO:0007669"/>
    <property type="project" value="TreeGrafter"/>
</dbReference>
<dbReference type="GeneID" id="8291713"/>
<keyword evidence="5" id="KW-1185">Reference proteome</keyword>
<dbReference type="PANTHER" id="PTHR13149">
    <property type="entry name" value="VACUOLAR PROTEIN SORTING-ASSOCIATED PROTEIN VPS25"/>
    <property type="match status" value="1"/>
</dbReference>
<accession>C5DH76</accession>
<dbReference type="OMA" id="TRCLIMW"/>
<dbReference type="PANTHER" id="PTHR13149:SF0">
    <property type="entry name" value="VACUOLAR PROTEIN-SORTING-ASSOCIATED PROTEIN 25"/>
    <property type="match status" value="1"/>
</dbReference>
<evidence type="ECO:0000313" key="5">
    <source>
        <dbReference type="Proteomes" id="UP000002036"/>
    </source>
</evidence>
<dbReference type="GO" id="GO:0005198">
    <property type="term" value="F:structural molecule activity"/>
    <property type="evidence" value="ECO:0007669"/>
    <property type="project" value="TreeGrafter"/>
</dbReference>